<dbReference type="Ensembl" id="ENSSAUT00010049839.1">
    <property type="protein sequence ID" value="ENSSAUP00010047419.1"/>
    <property type="gene ID" value="ENSSAUG00010019730.1"/>
</dbReference>
<organism evidence="7 8">
    <name type="scientific">Sparus aurata</name>
    <name type="common">Gilthead sea bream</name>
    <dbReference type="NCBI Taxonomy" id="8175"/>
    <lineage>
        <taxon>Eukaryota</taxon>
        <taxon>Metazoa</taxon>
        <taxon>Chordata</taxon>
        <taxon>Craniata</taxon>
        <taxon>Vertebrata</taxon>
        <taxon>Euteleostomi</taxon>
        <taxon>Actinopterygii</taxon>
        <taxon>Neopterygii</taxon>
        <taxon>Teleostei</taxon>
        <taxon>Neoteleostei</taxon>
        <taxon>Acanthomorphata</taxon>
        <taxon>Eupercaria</taxon>
        <taxon>Spariformes</taxon>
        <taxon>Sparidae</taxon>
        <taxon>Sparus</taxon>
    </lineage>
</organism>
<protein>
    <submittedName>
        <fullName evidence="7">Uncharacterized LOC115580671</fullName>
    </submittedName>
</protein>
<dbReference type="Gene3D" id="2.60.40.4100">
    <property type="entry name" value="Zona pellucida, ZP-C domain"/>
    <property type="match status" value="1"/>
</dbReference>
<keyword evidence="1 5" id="KW-0732">Signal</keyword>
<feature type="domain" description="ZP" evidence="6">
    <location>
        <begin position="399"/>
        <end position="650"/>
    </location>
</feature>
<keyword evidence="8" id="KW-1185">Reference proteome</keyword>
<dbReference type="Proteomes" id="UP000472265">
    <property type="component" value="Chromosome 4"/>
</dbReference>
<keyword evidence="4" id="KW-1133">Transmembrane helix</keyword>
<dbReference type="InterPro" id="IPR055356">
    <property type="entry name" value="ZP-N"/>
</dbReference>
<reference evidence="7" key="3">
    <citation type="submission" date="2025-09" db="UniProtKB">
        <authorList>
            <consortium name="Ensembl"/>
        </authorList>
    </citation>
    <scope>IDENTIFICATION</scope>
</reference>
<accession>A0A671X8F9</accession>
<dbReference type="PANTHER" id="PTHR14002:SF59">
    <property type="entry name" value="CUB AND ZONA PELLUCIDA-LIKE DOMAIN-CONTAINING PROTEIN 1-RELATED"/>
    <property type="match status" value="1"/>
</dbReference>
<dbReference type="InParanoid" id="A0A671X8F9"/>
<dbReference type="AlphaFoldDB" id="A0A671X8F9"/>
<dbReference type="InterPro" id="IPR055355">
    <property type="entry name" value="ZP-C"/>
</dbReference>
<sequence>MASTLVILLLPLLVSLASASHHYGSASTFTYKGKNPDGSHRIDVRSRETFTGCHFVLNWNCYSGNCGSRTSYRRGTLDSNPSAVGYNRRWCETETVATRRVTSDKPFDLRASSCCWVSNRNHVSSWSPLTSVDLGIRSDTGKPNRSPDIAILPSLRVPQNCPQTYKLPSFDPDGDNVRCRYGSIRSVECSSCTSPSGFDLDQGSCTLNYRSAPADSKAFAFEMVVEDFPKTNISLIYDDGSRSYRTPLPVRAKRQATATMYPGAITPLSKLPLHFSFLVNPSAPSCQEGLYLPRLLPPTPANGARIQAEINKELEIKVKAQASSARIIDIMISGPLNISNHRTTNGDFAIRWTPITDELGNYFSICFAVEAMAGSRIYQSEMRCVVVDVVDQKVKSYVSCSESAMTVEIEKSSFPLLSEDHLRLNDPTNTVCSLQRHSNSTHVVAVIPLNACGTQIEEDDDNLIFTNEITTVDRGTDVITRKHLLEVQVCCQYPKRGNVSQSFTVHRPNVTVWEKGYGRFTYGFEFYPDSTFRTMVDPNSYPLEYEIGSRVFMQIEATSSINNTELFVESCTAAPYDNPNSRPKYTIIENGCNVDSTLQSYTPDHQRQFKFSMEAFKFIGQNNQVYISCSVMMCEAGNPNTRCAQGCINSTQPGGRLIAKREVVTQTSRHLVSQGPLRLKRSAEGAESPVMNLNLNLVFIAGCLLAAVGMISAVIMYKTKVSKVKYQPLPTFES</sequence>
<evidence type="ECO:0000259" key="6">
    <source>
        <dbReference type="PROSITE" id="PS51034"/>
    </source>
</evidence>
<evidence type="ECO:0000313" key="8">
    <source>
        <dbReference type="Proteomes" id="UP000472265"/>
    </source>
</evidence>
<keyword evidence="4" id="KW-0472">Membrane</keyword>
<keyword evidence="4" id="KW-0812">Transmembrane</keyword>
<dbReference type="PRINTS" id="PR00023">
    <property type="entry name" value="ZPELLUCIDA"/>
</dbReference>
<feature type="chain" id="PRO_5025554602" evidence="5">
    <location>
        <begin position="20"/>
        <end position="734"/>
    </location>
</feature>
<dbReference type="Pfam" id="PF23344">
    <property type="entry name" value="ZP-N"/>
    <property type="match status" value="1"/>
</dbReference>
<reference evidence="7" key="1">
    <citation type="submission" date="2021-04" db="EMBL/GenBank/DDBJ databases">
        <authorList>
            <consortium name="Wellcome Sanger Institute Data Sharing"/>
        </authorList>
    </citation>
    <scope>NUCLEOTIDE SEQUENCE [LARGE SCALE GENOMIC DNA]</scope>
</reference>
<evidence type="ECO:0000256" key="4">
    <source>
        <dbReference type="SAM" id="Phobius"/>
    </source>
</evidence>
<dbReference type="InterPro" id="IPR001507">
    <property type="entry name" value="ZP_dom"/>
</dbReference>
<feature type="signal peptide" evidence="5">
    <location>
        <begin position="1"/>
        <end position="19"/>
    </location>
</feature>
<evidence type="ECO:0000313" key="7">
    <source>
        <dbReference type="Ensembl" id="ENSSAUP00010047419.1"/>
    </source>
</evidence>
<evidence type="ECO:0000256" key="1">
    <source>
        <dbReference type="ARBA" id="ARBA00022729"/>
    </source>
</evidence>
<dbReference type="Pfam" id="PF00100">
    <property type="entry name" value="Zona_pellucida"/>
    <property type="match status" value="1"/>
</dbReference>
<keyword evidence="3" id="KW-0325">Glycoprotein</keyword>
<evidence type="ECO:0000256" key="5">
    <source>
        <dbReference type="SAM" id="SignalP"/>
    </source>
</evidence>
<evidence type="ECO:0000256" key="2">
    <source>
        <dbReference type="ARBA" id="ARBA00023157"/>
    </source>
</evidence>
<gene>
    <name evidence="7" type="primary">LOC115580672</name>
</gene>
<keyword evidence="2" id="KW-1015">Disulfide bond</keyword>
<dbReference type="PANTHER" id="PTHR14002">
    <property type="entry name" value="ENDOGLIN/TGF-BETA RECEPTOR TYPE III"/>
    <property type="match status" value="1"/>
</dbReference>
<dbReference type="PROSITE" id="PS51034">
    <property type="entry name" value="ZP_2"/>
    <property type="match status" value="1"/>
</dbReference>
<feature type="transmembrane region" description="Helical" evidence="4">
    <location>
        <begin position="697"/>
        <end position="717"/>
    </location>
</feature>
<dbReference type="InterPro" id="IPR042235">
    <property type="entry name" value="ZP-C_dom"/>
</dbReference>
<reference evidence="7" key="2">
    <citation type="submission" date="2025-08" db="UniProtKB">
        <authorList>
            <consortium name="Ensembl"/>
        </authorList>
    </citation>
    <scope>IDENTIFICATION</scope>
</reference>
<proteinExistence type="predicted"/>
<name>A0A671X8F9_SPAAU</name>
<dbReference type="InterPro" id="IPR048290">
    <property type="entry name" value="ZP_chr"/>
</dbReference>
<evidence type="ECO:0000256" key="3">
    <source>
        <dbReference type="ARBA" id="ARBA00023180"/>
    </source>
</evidence>
<dbReference type="SMART" id="SM00241">
    <property type="entry name" value="ZP"/>
    <property type="match status" value="1"/>
</dbReference>
<dbReference type="GeneTree" id="ENSGT00940000163723"/>
<dbReference type="Gene3D" id="2.60.40.3210">
    <property type="entry name" value="Zona pellucida, ZP-N domain"/>
    <property type="match status" value="1"/>
</dbReference>